<evidence type="ECO:0008006" key="4">
    <source>
        <dbReference type="Google" id="ProtNLM"/>
    </source>
</evidence>
<evidence type="ECO:0000313" key="2">
    <source>
        <dbReference type="EMBL" id="MCO6417925.1"/>
    </source>
</evidence>
<keyword evidence="3" id="KW-1185">Reference proteome</keyword>
<comment type="similarity">
    <text evidence="1">Belongs to the UPF0065 (bug) family.</text>
</comment>
<dbReference type="Gene3D" id="3.40.190.10">
    <property type="entry name" value="Periplasmic binding protein-like II"/>
    <property type="match status" value="1"/>
</dbReference>
<organism evidence="2 3">
    <name type="scientific">Siccirubricoccus soli</name>
    <dbReference type="NCBI Taxonomy" id="2899147"/>
    <lineage>
        <taxon>Bacteria</taxon>
        <taxon>Pseudomonadati</taxon>
        <taxon>Pseudomonadota</taxon>
        <taxon>Alphaproteobacteria</taxon>
        <taxon>Acetobacterales</taxon>
        <taxon>Roseomonadaceae</taxon>
        <taxon>Siccirubricoccus</taxon>
    </lineage>
</organism>
<protein>
    <recommendedName>
        <fullName evidence="4">Tripartite tricarboxylate transporter substrate binding protein</fullName>
    </recommendedName>
</protein>
<dbReference type="Proteomes" id="UP001523392">
    <property type="component" value="Unassembled WGS sequence"/>
</dbReference>
<reference evidence="2 3" key="1">
    <citation type="submission" date="2021-12" db="EMBL/GenBank/DDBJ databases">
        <title>Siccirubricoccus leaddurans sp. nov., a high concentration Zn2+ tolerance bacterium.</title>
        <authorList>
            <person name="Cao Y."/>
        </authorList>
    </citation>
    <scope>NUCLEOTIDE SEQUENCE [LARGE SCALE GENOMIC DNA]</scope>
    <source>
        <strain evidence="2 3">KC 17139</strain>
    </source>
</reference>
<comment type="caution">
    <text evidence="2">The sequence shown here is derived from an EMBL/GenBank/DDBJ whole genome shotgun (WGS) entry which is preliminary data.</text>
</comment>
<name>A0ABT1D9I1_9PROT</name>
<dbReference type="PANTHER" id="PTHR42928">
    <property type="entry name" value="TRICARBOXYLATE-BINDING PROTEIN"/>
    <property type="match status" value="1"/>
</dbReference>
<dbReference type="Pfam" id="PF03401">
    <property type="entry name" value="TctC"/>
    <property type="match status" value="1"/>
</dbReference>
<sequence length="197" mass="21043">MFRRSILAGLTLPAIARAQAEFPSHSLRMIVPFAAGGSADVVARITALGMQEALRQPVVVENRGGSGGVIGSEAALAAAPDGYTFIFHTLSSAVLNAGLYRNLSFDVRRAFAPLVLIGTLPNIVMVNPRLPIRTLQELIARMRAEPGRITYASSGAGTPLRISRRICWQAAPVRWPRMCPIADPGQPSRTSSPGRST</sequence>
<dbReference type="Gene3D" id="3.40.190.150">
    <property type="entry name" value="Bordetella uptake gene, domain 1"/>
    <property type="match status" value="1"/>
</dbReference>
<gene>
    <name evidence="2" type="ORF">JYK14_17405</name>
</gene>
<dbReference type="PANTHER" id="PTHR42928:SF5">
    <property type="entry name" value="BLR1237 PROTEIN"/>
    <property type="match status" value="1"/>
</dbReference>
<evidence type="ECO:0000256" key="1">
    <source>
        <dbReference type="ARBA" id="ARBA00006987"/>
    </source>
</evidence>
<evidence type="ECO:0000313" key="3">
    <source>
        <dbReference type="Proteomes" id="UP001523392"/>
    </source>
</evidence>
<dbReference type="RefSeq" id="WP_252954558.1">
    <property type="nucleotide sequence ID" value="NZ_JAFIRR010000109.1"/>
</dbReference>
<proteinExistence type="inferred from homology"/>
<accession>A0ABT1D9I1</accession>
<dbReference type="EMBL" id="JAFIRR010000109">
    <property type="protein sequence ID" value="MCO6417925.1"/>
    <property type="molecule type" value="Genomic_DNA"/>
</dbReference>
<dbReference type="InterPro" id="IPR005064">
    <property type="entry name" value="BUG"/>
</dbReference>
<dbReference type="InterPro" id="IPR042100">
    <property type="entry name" value="Bug_dom1"/>
</dbReference>